<reference evidence="1" key="1">
    <citation type="journal article" date="2021" name="Proc. Natl. Acad. Sci. U.S.A.">
        <title>A Catalog of Tens of Thousands of Viruses from Human Metagenomes Reveals Hidden Associations with Chronic Diseases.</title>
        <authorList>
            <person name="Tisza M.J."/>
            <person name="Buck C.B."/>
        </authorList>
    </citation>
    <scope>NUCLEOTIDE SEQUENCE</scope>
    <source>
        <strain evidence="1">CtML55</strain>
    </source>
</reference>
<name>A0A8S5RI47_9VIRU</name>
<organism evidence="1">
    <name type="scientific">virus sp. ctML55</name>
    <dbReference type="NCBI Taxonomy" id="2827627"/>
    <lineage>
        <taxon>Viruses</taxon>
    </lineage>
</organism>
<evidence type="ECO:0000313" key="1">
    <source>
        <dbReference type="EMBL" id="DAE30794.1"/>
    </source>
</evidence>
<dbReference type="EMBL" id="BK059105">
    <property type="protein sequence ID" value="DAE30794.1"/>
    <property type="molecule type" value="Genomic_DNA"/>
</dbReference>
<protein>
    <submittedName>
        <fullName evidence="1">Uncharacterized protein</fullName>
    </submittedName>
</protein>
<sequence length="140" mass="15965">MPYGLLREFSQDGYIDFKKIGTKSIELNSWRYYNYENTSTLTWGLEAYTEPNKGISEVVFLFYDNQGLAAAYHNSGKISYNGKFTEYFTLNTSGTNYKLNNKDEKNTTFYHKGESVSKDAATISNVYLDSSGKVVSIDEM</sequence>
<accession>A0A8S5RI47</accession>
<proteinExistence type="predicted"/>